<protein>
    <submittedName>
        <fullName evidence="1">Uncharacterized protein</fullName>
    </submittedName>
</protein>
<organism evidence="1 2">
    <name type="scientific">Dothistroma septosporum (strain NZE10 / CBS 128990)</name>
    <name type="common">Red band needle blight fungus</name>
    <name type="synonym">Mycosphaerella pini</name>
    <dbReference type="NCBI Taxonomy" id="675120"/>
    <lineage>
        <taxon>Eukaryota</taxon>
        <taxon>Fungi</taxon>
        <taxon>Dikarya</taxon>
        <taxon>Ascomycota</taxon>
        <taxon>Pezizomycotina</taxon>
        <taxon>Dothideomycetes</taxon>
        <taxon>Dothideomycetidae</taxon>
        <taxon>Mycosphaerellales</taxon>
        <taxon>Mycosphaerellaceae</taxon>
        <taxon>Dothistroma</taxon>
    </lineage>
</organism>
<dbReference type="EMBL" id="KB446547">
    <property type="protein sequence ID" value="EME38413.1"/>
    <property type="molecule type" value="Genomic_DNA"/>
</dbReference>
<dbReference type="AlphaFoldDB" id="N1PC91"/>
<gene>
    <name evidence="1" type="ORF">DOTSEDRAFT_75825</name>
</gene>
<reference evidence="2" key="1">
    <citation type="journal article" date="2012" name="PLoS Genet.">
        <title>The genomes of the fungal plant pathogens Cladosporium fulvum and Dothistroma septosporum reveal adaptation to different hosts and lifestyles but also signatures of common ancestry.</title>
        <authorList>
            <person name="de Wit P.J.G.M."/>
            <person name="van der Burgt A."/>
            <person name="Oekmen B."/>
            <person name="Stergiopoulos I."/>
            <person name="Abd-Elsalam K.A."/>
            <person name="Aerts A.L."/>
            <person name="Bahkali A.H."/>
            <person name="Beenen H.G."/>
            <person name="Chettri P."/>
            <person name="Cox M.P."/>
            <person name="Datema E."/>
            <person name="de Vries R.P."/>
            <person name="Dhillon B."/>
            <person name="Ganley A.R."/>
            <person name="Griffiths S.A."/>
            <person name="Guo Y."/>
            <person name="Hamelin R.C."/>
            <person name="Henrissat B."/>
            <person name="Kabir M.S."/>
            <person name="Jashni M.K."/>
            <person name="Kema G."/>
            <person name="Klaubauf S."/>
            <person name="Lapidus A."/>
            <person name="Levasseur A."/>
            <person name="Lindquist E."/>
            <person name="Mehrabi R."/>
            <person name="Ohm R.A."/>
            <person name="Owen T.J."/>
            <person name="Salamov A."/>
            <person name="Schwelm A."/>
            <person name="Schijlen E."/>
            <person name="Sun H."/>
            <person name="van den Burg H.A."/>
            <person name="van Ham R.C.H.J."/>
            <person name="Zhang S."/>
            <person name="Goodwin S.B."/>
            <person name="Grigoriev I.V."/>
            <person name="Collemare J."/>
            <person name="Bradshaw R.E."/>
        </authorList>
    </citation>
    <scope>NUCLEOTIDE SEQUENCE [LARGE SCALE GENOMIC DNA]</scope>
    <source>
        <strain evidence="2">NZE10 / CBS 128990</strain>
    </source>
</reference>
<evidence type="ECO:0000313" key="2">
    <source>
        <dbReference type="Proteomes" id="UP000016933"/>
    </source>
</evidence>
<reference evidence="1 2" key="2">
    <citation type="journal article" date="2012" name="PLoS Pathog.">
        <title>Diverse lifestyles and strategies of plant pathogenesis encoded in the genomes of eighteen Dothideomycetes fungi.</title>
        <authorList>
            <person name="Ohm R.A."/>
            <person name="Feau N."/>
            <person name="Henrissat B."/>
            <person name="Schoch C.L."/>
            <person name="Horwitz B.A."/>
            <person name="Barry K.W."/>
            <person name="Condon B.J."/>
            <person name="Copeland A.C."/>
            <person name="Dhillon B."/>
            <person name="Glaser F."/>
            <person name="Hesse C.N."/>
            <person name="Kosti I."/>
            <person name="LaButti K."/>
            <person name="Lindquist E.A."/>
            <person name="Lucas S."/>
            <person name="Salamov A.A."/>
            <person name="Bradshaw R.E."/>
            <person name="Ciuffetti L."/>
            <person name="Hamelin R.C."/>
            <person name="Kema G.H.J."/>
            <person name="Lawrence C."/>
            <person name="Scott J.A."/>
            <person name="Spatafora J.W."/>
            <person name="Turgeon B.G."/>
            <person name="de Wit P.J.G.M."/>
            <person name="Zhong S."/>
            <person name="Goodwin S.B."/>
            <person name="Grigoriev I.V."/>
        </authorList>
    </citation>
    <scope>NUCLEOTIDE SEQUENCE [LARGE SCALE GENOMIC DNA]</scope>
    <source>
        <strain evidence="2">NZE10 / CBS 128990</strain>
    </source>
</reference>
<keyword evidence="2" id="KW-1185">Reference proteome</keyword>
<accession>N1PC91</accession>
<evidence type="ECO:0000313" key="1">
    <source>
        <dbReference type="EMBL" id="EME38413.1"/>
    </source>
</evidence>
<dbReference type="Proteomes" id="UP000016933">
    <property type="component" value="Unassembled WGS sequence"/>
</dbReference>
<name>N1PC91_DOTSN</name>
<sequence length="139" mass="15925">MRRETLPVYYDAAIFHIRPRRSDKCPYGNHEALGDATERMVIQRIERSVSENAKYLRHVVLLLNYDFRVDKSIASRSSTGTSTMSRKVQVIFSEAHGLKIAAEESCNTRFRVQKYQIAVERAEEDDGNDGRLDCARAAE</sequence>
<dbReference type="HOGENOM" id="CLU_1845037_0_0_1"/>
<proteinExistence type="predicted"/>
<dbReference type="OrthoDB" id="3650755at2759"/>